<protein>
    <submittedName>
        <fullName evidence="1">Spo0E like sporulation regulatory protein</fullName>
    </submittedName>
</protein>
<dbReference type="STRING" id="1121291.SAMN02745134_00966"/>
<keyword evidence="2" id="KW-1185">Reference proteome</keyword>
<dbReference type="InterPro" id="IPR036638">
    <property type="entry name" value="HLH_DNA-bd_sf"/>
</dbReference>
<dbReference type="InterPro" id="IPR018540">
    <property type="entry name" value="Spo0E-like"/>
</dbReference>
<organism evidence="1 2">
    <name type="scientific">Clostridium acidisoli DSM 12555</name>
    <dbReference type="NCBI Taxonomy" id="1121291"/>
    <lineage>
        <taxon>Bacteria</taxon>
        <taxon>Bacillati</taxon>
        <taxon>Bacillota</taxon>
        <taxon>Clostridia</taxon>
        <taxon>Eubacteriales</taxon>
        <taxon>Clostridiaceae</taxon>
        <taxon>Clostridium</taxon>
    </lineage>
</organism>
<dbReference type="EMBL" id="FWXH01000002">
    <property type="protein sequence ID" value="SMC19912.1"/>
    <property type="molecule type" value="Genomic_DNA"/>
</dbReference>
<dbReference type="Gene3D" id="4.10.280.10">
    <property type="entry name" value="Helix-loop-helix DNA-binding domain"/>
    <property type="match status" value="1"/>
</dbReference>
<gene>
    <name evidence="1" type="ORF">SAMN02745134_00966</name>
</gene>
<name>A0A1W1X7H6_9CLOT</name>
<dbReference type="GO" id="GO:0046983">
    <property type="term" value="F:protein dimerization activity"/>
    <property type="evidence" value="ECO:0007669"/>
    <property type="project" value="InterPro"/>
</dbReference>
<dbReference type="Proteomes" id="UP000192468">
    <property type="component" value="Unassembled WGS sequence"/>
</dbReference>
<evidence type="ECO:0000313" key="1">
    <source>
        <dbReference type="EMBL" id="SMC19912.1"/>
    </source>
</evidence>
<dbReference type="OrthoDB" id="1757123at2"/>
<dbReference type="InterPro" id="IPR037208">
    <property type="entry name" value="Spo0E-like_sf"/>
</dbReference>
<proteinExistence type="predicted"/>
<dbReference type="Pfam" id="PF09388">
    <property type="entry name" value="SpoOE-like"/>
    <property type="match status" value="1"/>
</dbReference>
<evidence type="ECO:0000313" key="2">
    <source>
        <dbReference type="Proteomes" id="UP000192468"/>
    </source>
</evidence>
<dbReference type="RefSeq" id="WP_084114231.1">
    <property type="nucleotide sequence ID" value="NZ_FWXH01000002.1"/>
</dbReference>
<dbReference type="GO" id="GO:0043937">
    <property type="term" value="P:regulation of sporulation"/>
    <property type="evidence" value="ECO:0007669"/>
    <property type="project" value="InterPro"/>
</dbReference>
<accession>A0A1W1X7H6</accession>
<dbReference type="AlphaFoldDB" id="A0A1W1X7H6"/>
<sequence>MSEMNGKICEIDVLRDKLEGLIKEKHGNLLDSEVVSVSKELNEAINRYSKEP</sequence>
<dbReference type="SUPFAM" id="SSF140500">
    <property type="entry name" value="BAS1536-like"/>
    <property type="match status" value="1"/>
</dbReference>
<reference evidence="1 2" key="1">
    <citation type="submission" date="2017-04" db="EMBL/GenBank/DDBJ databases">
        <authorList>
            <person name="Afonso C.L."/>
            <person name="Miller P.J."/>
            <person name="Scott M.A."/>
            <person name="Spackman E."/>
            <person name="Goraichik I."/>
            <person name="Dimitrov K.M."/>
            <person name="Suarez D.L."/>
            <person name="Swayne D.E."/>
        </authorList>
    </citation>
    <scope>NUCLEOTIDE SEQUENCE [LARGE SCALE GENOMIC DNA]</scope>
    <source>
        <strain evidence="1 2">DSM 12555</strain>
    </source>
</reference>